<dbReference type="CDD" id="cd07035">
    <property type="entry name" value="TPP_PYR_POX_like"/>
    <property type="match status" value="1"/>
</dbReference>
<dbReference type="GO" id="GO:0003984">
    <property type="term" value="F:acetolactate synthase activity"/>
    <property type="evidence" value="ECO:0007669"/>
    <property type="project" value="TreeGrafter"/>
</dbReference>
<dbReference type="FunFam" id="3.40.50.970:FF:000007">
    <property type="entry name" value="Acetolactate synthase"/>
    <property type="match status" value="1"/>
</dbReference>
<dbReference type="Pfam" id="PF00205">
    <property type="entry name" value="TPP_enzyme_M"/>
    <property type="match status" value="1"/>
</dbReference>
<dbReference type="InterPro" id="IPR012001">
    <property type="entry name" value="Thiamin_PyroP_enz_TPP-bd_dom"/>
</dbReference>
<dbReference type="GO" id="GO:0050660">
    <property type="term" value="F:flavin adenine dinucleotide binding"/>
    <property type="evidence" value="ECO:0007669"/>
    <property type="project" value="TreeGrafter"/>
</dbReference>
<keyword evidence="8" id="KW-1185">Reference proteome</keyword>
<dbReference type="RefSeq" id="WP_097108796.1">
    <property type="nucleotide sequence ID" value="NZ_OCPC01000005.1"/>
</dbReference>
<dbReference type="NCBIfam" id="NF005712">
    <property type="entry name" value="PRK07524.1"/>
    <property type="match status" value="1"/>
</dbReference>
<dbReference type="Proteomes" id="UP000219465">
    <property type="component" value="Unassembled WGS sequence"/>
</dbReference>
<dbReference type="GO" id="GO:0000287">
    <property type="term" value="F:magnesium ion binding"/>
    <property type="evidence" value="ECO:0007669"/>
    <property type="project" value="InterPro"/>
</dbReference>
<accession>A0A286IDZ9</accession>
<feature type="domain" description="Thiamine pyrophosphate enzyme TPP-binding" evidence="5">
    <location>
        <begin position="389"/>
        <end position="516"/>
    </location>
</feature>
<protein>
    <submittedName>
        <fullName evidence="7">Acetolactate synthase-1/2/3 large subunit</fullName>
    </submittedName>
</protein>
<reference evidence="8" key="1">
    <citation type="submission" date="2017-08" db="EMBL/GenBank/DDBJ databases">
        <authorList>
            <person name="Varghese N."/>
            <person name="Submissions S."/>
        </authorList>
    </citation>
    <scope>NUCLEOTIDE SEQUENCE [LARGE SCALE GENOMIC DNA]</scope>
    <source>
        <strain evidence="8">KCTC 23107</strain>
    </source>
</reference>
<dbReference type="Gene3D" id="3.40.50.970">
    <property type="match status" value="2"/>
</dbReference>
<dbReference type="PANTHER" id="PTHR18968:SF13">
    <property type="entry name" value="ACETOLACTATE SYNTHASE CATALYTIC SUBUNIT, MITOCHONDRIAL"/>
    <property type="match status" value="1"/>
</dbReference>
<organism evidence="7 8">
    <name type="scientific">Hoeflea halophila</name>
    <dbReference type="NCBI Taxonomy" id="714899"/>
    <lineage>
        <taxon>Bacteria</taxon>
        <taxon>Pseudomonadati</taxon>
        <taxon>Pseudomonadota</taxon>
        <taxon>Alphaproteobacteria</taxon>
        <taxon>Hyphomicrobiales</taxon>
        <taxon>Rhizobiaceae</taxon>
        <taxon>Hoeflea</taxon>
    </lineage>
</organism>
<dbReference type="EMBL" id="OCPC01000005">
    <property type="protein sequence ID" value="SOE18302.1"/>
    <property type="molecule type" value="Genomic_DNA"/>
</dbReference>
<dbReference type="Pfam" id="PF02776">
    <property type="entry name" value="TPP_enzyme_N"/>
    <property type="match status" value="1"/>
</dbReference>
<dbReference type="GO" id="GO:0030976">
    <property type="term" value="F:thiamine pyrophosphate binding"/>
    <property type="evidence" value="ECO:0007669"/>
    <property type="project" value="InterPro"/>
</dbReference>
<dbReference type="GO" id="GO:0009099">
    <property type="term" value="P:L-valine biosynthetic process"/>
    <property type="evidence" value="ECO:0007669"/>
    <property type="project" value="TreeGrafter"/>
</dbReference>
<dbReference type="SUPFAM" id="SSF52467">
    <property type="entry name" value="DHS-like NAD/FAD-binding domain"/>
    <property type="match status" value="1"/>
</dbReference>
<sequence length="532" mass="55423">MRAAAPTVGEALVSMLEQAGVDTVFGIPGVHTIELYRGLASSAIKHITPRHEQGAGFMADGYARVTGRPGVCFVITGPGLTNTLTAMAQARADSIPMLVISGVNATATLGKGRGHLHELPDQAALANTVALWSHTLTDPADLGEVLARAFSVMTSSRPGPVHIEVPTDVMKLPADAAGFAMPQTSPLHAAAADLEAAARLCTQSKKPAILLGGGAVRHAVAVRRLAEALDAPVISTTNARGIMSGHALDVPASPSLACVRDMLNQSDLVLALATELGPTDCDMYEDGGFTLPANLLRVDIAEDQLARGPQPALAIKADIGCFLQDMHSRANSWARPSSDGAARADALRENAKAEIGEGYLGHIDLLQEIWQTLPKATVVGDSTQLVYAGNMYVEAPCPASWFNSATGFGTLGYAAPGAIGAALGDTARPVVALLGDGGFQFTLAELGSARDCAANVAFLVWNNSGYMEIETSMETSEITPIGVTPSAPDFSAVAAAYGLPSRRVSTREGIMTGLRDLPRPCLIEFVDDRTRG</sequence>
<dbReference type="SUPFAM" id="SSF52518">
    <property type="entry name" value="Thiamin diphosphate-binding fold (THDP-binding)"/>
    <property type="match status" value="2"/>
</dbReference>
<dbReference type="InterPro" id="IPR012000">
    <property type="entry name" value="Thiamin_PyroP_enz_cen_dom"/>
</dbReference>
<evidence type="ECO:0000256" key="3">
    <source>
        <dbReference type="RuleBase" id="RU362132"/>
    </source>
</evidence>
<evidence type="ECO:0000259" key="5">
    <source>
        <dbReference type="Pfam" id="PF02775"/>
    </source>
</evidence>
<dbReference type="InterPro" id="IPR011766">
    <property type="entry name" value="TPP_enzyme_TPP-bd"/>
</dbReference>
<evidence type="ECO:0000256" key="2">
    <source>
        <dbReference type="ARBA" id="ARBA00023052"/>
    </source>
</evidence>
<dbReference type="CDD" id="cd00568">
    <property type="entry name" value="TPP_enzymes"/>
    <property type="match status" value="1"/>
</dbReference>
<dbReference type="AlphaFoldDB" id="A0A286IDZ9"/>
<dbReference type="Gene3D" id="3.40.50.1220">
    <property type="entry name" value="TPP-binding domain"/>
    <property type="match status" value="1"/>
</dbReference>
<comment type="similarity">
    <text evidence="1 3">Belongs to the TPP enzyme family.</text>
</comment>
<feature type="domain" description="Thiamine pyrophosphate enzyme central" evidence="4">
    <location>
        <begin position="194"/>
        <end position="325"/>
    </location>
</feature>
<name>A0A286IDZ9_9HYPH</name>
<evidence type="ECO:0000259" key="6">
    <source>
        <dbReference type="Pfam" id="PF02776"/>
    </source>
</evidence>
<proteinExistence type="inferred from homology"/>
<keyword evidence="2 3" id="KW-0786">Thiamine pyrophosphate</keyword>
<evidence type="ECO:0000259" key="4">
    <source>
        <dbReference type="Pfam" id="PF00205"/>
    </source>
</evidence>
<feature type="domain" description="Thiamine pyrophosphate enzyme N-terminal TPP-binding" evidence="6">
    <location>
        <begin position="7"/>
        <end position="125"/>
    </location>
</feature>
<dbReference type="InterPro" id="IPR029061">
    <property type="entry name" value="THDP-binding"/>
</dbReference>
<dbReference type="InterPro" id="IPR045229">
    <property type="entry name" value="TPP_enz"/>
</dbReference>
<dbReference type="InterPro" id="IPR029035">
    <property type="entry name" value="DHS-like_NAD/FAD-binding_dom"/>
</dbReference>
<dbReference type="GO" id="GO:0009097">
    <property type="term" value="P:isoleucine biosynthetic process"/>
    <property type="evidence" value="ECO:0007669"/>
    <property type="project" value="TreeGrafter"/>
</dbReference>
<dbReference type="OrthoDB" id="4494979at2"/>
<evidence type="ECO:0000313" key="7">
    <source>
        <dbReference type="EMBL" id="SOE18302.1"/>
    </source>
</evidence>
<dbReference type="PANTHER" id="PTHR18968">
    <property type="entry name" value="THIAMINE PYROPHOSPHATE ENZYMES"/>
    <property type="match status" value="1"/>
</dbReference>
<dbReference type="Pfam" id="PF02775">
    <property type="entry name" value="TPP_enzyme_C"/>
    <property type="match status" value="1"/>
</dbReference>
<evidence type="ECO:0000313" key="8">
    <source>
        <dbReference type="Proteomes" id="UP000219465"/>
    </source>
</evidence>
<gene>
    <name evidence="7" type="ORF">SAMN05877838_3223</name>
</gene>
<evidence type="ECO:0000256" key="1">
    <source>
        <dbReference type="ARBA" id="ARBA00007812"/>
    </source>
</evidence>
<dbReference type="GO" id="GO:0005948">
    <property type="term" value="C:acetolactate synthase complex"/>
    <property type="evidence" value="ECO:0007669"/>
    <property type="project" value="TreeGrafter"/>
</dbReference>